<dbReference type="GO" id="GO:0003676">
    <property type="term" value="F:nucleic acid binding"/>
    <property type="evidence" value="ECO:0007669"/>
    <property type="project" value="InterPro"/>
</dbReference>
<reference key="2">
    <citation type="submission" date="2011-10" db="EMBL/GenBank/DDBJ databases">
        <title>The genome and transcriptome sequence of Clonorchis sinensis provide insights into the carcinogenic liver fluke.</title>
        <authorList>
            <person name="Wang X."/>
            <person name="Huang Y."/>
            <person name="Chen W."/>
            <person name="Liu H."/>
            <person name="Guo L."/>
            <person name="Chen Y."/>
            <person name="Luo F."/>
            <person name="Zhou W."/>
            <person name="Sun J."/>
            <person name="Mao Q."/>
            <person name="Liang P."/>
            <person name="Zhou C."/>
            <person name="Tian Y."/>
            <person name="Men J."/>
            <person name="Lv X."/>
            <person name="Huang L."/>
            <person name="Zhou J."/>
            <person name="Hu Y."/>
            <person name="Li R."/>
            <person name="Zhang F."/>
            <person name="Lei H."/>
            <person name="Li X."/>
            <person name="Hu X."/>
            <person name="Liang C."/>
            <person name="Xu J."/>
            <person name="Wu Z."/>
            <person name="Yu X."/>
        </authorList>
    </citation>
    <scope>NUCLEOTIDE SEQUENCE</scope>
    <source>
        <strain>Henan</strain>
    </source>
</reference>
<dbReference type="PANTHER" id="PTHR47331:SF1">
    <property type="entry name" value="GAG-LIKE PROTEIN"/>
    <property type="match status" value="1"/>
</dbReference>
<keyword evidence="2" id="KW-1185">Reference proteome</keyword>
<protein>
    <recommendedName>
        <fullName evidence="3">Integrase zinc-binding domain-containing protein</fullName>
    </recommendedName>
</protein>
<dbReference type="AlphaFoldDB" id="G7YJI3"/>
<dbReference type="Gene3D" id="3.30.420.10">
    <property type="entry name" value="Ribonuclease H-like superfamily/Ribonuclease H"/>
    <property type="match status" value="1"/>
</dbReference>
<dbReference type="Proteomes" id="UP000008909">
    <property type="component" value="Unassembled WGS sequence"/>
</dbReference>
<proteinExistence type="predicted"/>
<reference evidence="1" key="1">
    <citation type="journal article" date="2011" name="Genome Biol.">
        <title>The draft genome of the carcinogenic human liver fluke Clonorchis sinensis.</title>
        <authorList>
            <person name="Wang X."/>
            <person name="Chen W."/>
            <person name="Huang Y."/>
            <person name="Sun J."/>
            <person name="Men J."/>
            <person name="Liu H."/>
            <person name="Luo F."/>
            <person name="Guo L."/>
            <person name="Lv X."/>
            <person name="Deng C."/>
            <person name="Zhou C."/>
            <person name="Fan Y."/>
            <person name="Li X."/>
            <person name="Huang L."/>
            <person name="Hu Y."/>
            <person name="Liang C."/>
            <person name="Hu X."/>
            <person name="Xu J."/>
            <person name="Yu X."/>
        </authorList>
    </citation>
    <scope>NUCLEOTIDE SEQUENCE [LARGE SCALE GENOMIC DNA]</scope>
    <source>
        <strain evidence="1">Henan</strain>
    </source>
</reference>
<feature type="non-terminal residue" evidence="1">
    <location>
        <position position="161"/>
    </location>
</feature>
<accession>G7YJI3</accession>
<name>G7YJI3_CLOSI</name>
<dbReference type="InterPro" id="IPR012337">
    <property type="entry name" value="RNaseH-like_sf"/>
</dbReference>
<evidence type="ECO:0000313" key="1">
    <source>
        <dbReference type="EMBL" id="GAA53116.1"/>
    </source>
</evidence>
<gene>
    <name evidence="1" type="ORF">CLF_109567</name>
</gene>
<sequence>MGTSHVLATMRQKFWVVKGTAAVKRLVHRCLSCKARSMKPAEQLMAPLPPCRVDPDYAFAATGVDYFGPFFVRDGRQSRKRYGCIFSCLKTRTLHIEVAHSLSIDSFLMARSRFVNRRGSPKEMFSDRGSNFVGAELELRQFLKSLDCDPVDKRMIANGIE</sequence>
<dbReference type="InterPro" id="IPR036397">
    <property type="entry name" value="RNaseH_sf"/>
</dbReference>
<organism evidence="1 2">
    <name type="scientific">Clonorchis sinensis</name>
    <name type="common">Chinese liver fluke</name>
    <dbReference type="NCBI Taxonomy" id="79923"/>
    <lineage>
        <taxon>Eukaryota</taxon>
        <taxon>Metazoa</taxon>
        <taxon>Spiralia</taxon>
        <taxon>Lophotrochozoa</taxon>
        <taxon>Platyhelminthes</taxon>
        <taxon>Trematoda</taxon>
        <taxon>Digenea</taxon>
        <taxon>Opisthorchiida</taxon>
        <taxon>Opisthorchiata</taxon>
        <taxon>Opisthorchiidae</taxon>
        <taxon>Clonorchis</taxon>
    </lineage>
</organism>
<dbReference type="EMBL" id="DF143421">
    <property type="protein sequence ID" value="GAA53116.1"/>
    <property type="molecule type" value="Genomic_DNA"/>
</dbReference>
<evidence type="ECO:0000313" key="2">
    <source>
        <dbReference type="Proteomes" id="UP000008909"/>
    </source>
</evidence>
<dbReference type="PANTHER" id="PTHR47331">
    <property type="entry name" value="PHD-TYPE DOMAIN-CONTAINING PROTEIN"/>
    <property type="match status" value="1"/>
</dbReference>
<evidence type="ECO:0008006" key="3">
    <source>
        <dbReference type="Google" id="ProtNLM"/>
    </source>
</evidence>
<dbReference type="SUPFAM" id="SSF53098">
    <property type="entry name" value="Ribonuclease H-like"/>
    <property type="match status" value="1"/>
</dbReference>